<dbReference type="Proteomes" id="UP001266305">
    <property type="component" value="Unassembled WGS sequence"/>
</dbReference>
<organism evidence="2 3">
    <name type="scientific">Saguinus oedipus</name>
    <name type="common">Cotton-top tamarin</name>
    <name type="synonym">Oedipomidas oedipus</name>
    <dbReference type="NCBI Taxonomy" id="9490"/>
    <lineage>
        <taxon>Eukaryota</taxon>
        <taxon>Metazoa</taxon>
        <taxon>Chordata</taxon>
        <taxon>Craniata</taxon>
        <taxon>Vertebrata</taxon>
        <taxon>Euteleostomi</taxon>
        <taxon>Mammalia</taxon>
        <taxon>Eutheria</taxon>
        <taxon>Euarchontoglires</taxon>
        <taxon>Primates</taxon>
        <taxon>Haplorrhini</taxon>
        <taxon>Platyrrhini</taxon>
        <taxon>Cebidae</taxon>
        <taxon>Callitrichinae</taxon>
        <taxon>Saguinus</taxon>
    </lineage>
</organism>
<evidence type="ECO:0000256" key="1">
    <source>
        <dbReference type="SAM" id="MobiDB-lite"/>
    </source>
</evidence>
<dbReference type="EMBL" id="JASSZA010000015">
    <property type="protein sequence ID" value="KAK2091967.1"/>
    <property type="molecule type" value="Genomic_DNA"/>
</dbReference>
<gene>
    <name evidence="2" type="ORF">P7K49_028495</name>
</gene>
<evidence type="ECO:0000313" key="2">
    <source>
        <dbReference type="EMBL" id="KAK2091967.1"/>
    </source>
</evidence>
<accession>A0ABQ9U4H0</accession>
<sequence>MQPVLAMPNLQPPVLEDQGTAQKQEGEQESDGARPVLCHSALTLRHLPPDKEGLRDSHLLQVQNLGGWAAVALPAGAEAGAYCNDQCRQATALQPRTGWLPFHFCPRLCAHCLEPWGGQKWLEAGPGPRNCPGSCAKQLEWVVAPGALVSSSRLQTRLTATFTSFFRQALCQEHPQQFPTTTKVKMKGRRLRVEAEEAGGPPGLAGCLGHGLG</sequence>
<reference evidence="2 3" key="1">
    <citation type="submission" date="2023-05" db="EMBL/GenBank/DDBJ databases">
        <title>B98-5 Cell Line De Novo Hybrid Assembly: An Optical Mapping Approach.</title>
        <authorList>
            <person name="Kananen K."/>
            <person name="Auerbach J.A."/>
            <person name="Kautto E."/>
            <person name="Blachly J.S."/>
        </authorList>
    </citation>
    <scope>NUCLEOTIDE SEQUENCE [LARGE SCALE GENOMIC DNA]</scope>
    <source>
        <strain evidence="2">B95-8</strain>
        <tissue evidence="2">Cell line</tissue>
    </source>
</reference>
<evidence type="ECO:0000313" key="3">
    <source>
        <dbReference type="Proteomes" id="UP001266305"/>
    </source>
</evidence>
<comment type="caution">
    <text evidence="2">The sequence shown here is derived from an EMBL/GenBank/DDBJ whole genome shotgun (WGS) entry which is preliminary data.</text>
</comment>
<proteinExistence type="predicted"/>
<feature type="region of interest" description="Disordered" evidence="1">
    <location>
        <begin position="1"/>
        <end position="33"/>
    </location>
</feature>
<protein>
    <submittedName>
        <fullName evidence="2">Uncharacterized protein</fullName>
    </submittedName>
</protein>
<keyword evidence="3" id="KW-1185">Reference proteome</keyword>
<name>A0ABQ9U4H0_SAGOE</name>